<evidence type="ECO:0000256" key="5">
    <source>
        <dbReference type="ARBA" id="ARBA00022692"/>
    </source>
</evidence>
<keyword evidence="4" id="KW-1003">Cell membrane</keyword>
<comment type="caution">
    <text evidence="9">The sequence shown here is derived from an EMBL/GenBank/DDBJ whole genome shotgun (WGS) entry which is preliminary data.</text>
</comment>
<evidence type="ECO:0000256" key="1">
    <source>
        <dbReference type="ARBA" id="ARBA00004651"/>
    </source>
</evidence>
<gene>
    <name evidence="9" type="ORF">P2G67_14440</name>
</gene>
<evidence type="ECO:0000256" key="4">
    <source>
        <dbReference type="ARBA" id="ARBA00022475"/>
    </source>
</evidence>
<protein>
    <submittedName>
        <fullName evidence="9">AI-2E family transporter</fullName>
    </submittedName>
</protein>
<dbReference type="Proteomes" id="UP001215503">
    <property type="component" value="Unassembled WGS sequence"/>
</dbReference>
<feature type="transmembrane region" description="Helical" evidence="8">
    <location>
        <begin position="205"/>
        <end position="229"/>
    </location>
</feature>
<evidence type="ECO:0000256" key="7">
    <source>
        <dbReference type="ARBA" id="ARBA00023136"/>
    </source>
</evidence>
<evidence type="ECO:0000256" key="2">
    <source>
        <dbReference type="ARBA" id="ARBA00009773"/>
    </source>
</evidence>
<keyword evidence="3" id="KW-0813">Transport</keyword>
<keyword evidence="10" id="KW-1185">Reference proteome</keyword>
<feature type="transmembrane region" description="Helical" evidence="8">
    <location>
        <begin position="60"/>
        <end position="82"/>
    </location>
</feature>
<proteinExistence type="inferred from homology"/>
<evidence type="ECO:0000256" key="8">
    <source>
        <dbReference type="SAM" id="Phobius"/>
    </source>
</evidence>
<sequence>MNARWTAAFWVVLLVVSLLLLDALSGILLPFVAGMAVAYFLDPLCDRLERLGLSRTLSTWVVTIVFGLTFLLVLALILPAAVSQVADLAQRLPSLVEQARGAAEQLLQRLDSRIAGDLVAQAQDAMSGSVGNVASLMAETATRLLSGGAAVINMLGLIFLTPVVSYFLLRDWDRMVAKVDSWLPRPQAPTIRRLAREVDEILSGYVRGVLTVCLALSVFYSVGLTLVGLPSGLIIGLTAGMLSFVPFLGAVVGFLLSVGLALLQFDDWLRIGAVMLIFFAGQALEGNVLTPKLVGDRIGLHPVIVIFVVLAGGVLFGFLGVLLALPIAAVLGVGARFALQRYLASRLYRGDRTGTPPP</sequence>
<evidence type="ECO:0000256" key="3">
    <source>
        <dbReference type="ARBA" id="ARBA00022448"/>
    </source>
</evidence>
<feature type="transmembrane region" description="Helical" evidence="8">
    <location>
        <begin position="7"/>
        <end position="40"/>
    </location>
</feature>
<comment type="subcellular location">
    <subcellularLocation>
        <location evidence="1">Cell membrane</location>
        <topology evidence="1">Multi-pass membrane protein</topology>
    </subcellularLocation>
</comment>
<evidence type="ECO:0000313" key="9">
    <source>
        <dbReference type="EMBL" id="MDF2097177.1"/>
    </source>
</evidence>
<keyword evidence="7 8" id="KW-0472">Membrane</keyword>
<dbReference type="InterPro" id="IPR002549">
    <property type="entry name" value="AI-2E-like"/>
</dbReference>
<feature type="transmembrane region" description="Helical" evidence="8">
    <location>
        <begin position="144"/>
        <end position="169"/>
    </location>
</feature>
<accession>A0ABT5YQL7</accession>
<evidence type="ECO:0000313" key="10">
    <source>
        <dbReference type="Proteomes" id="UP001215503"/>
    </source>
</evidence>
<organism evidence="9 10">
    <name type="scientific">Aquibaculum arenosum</name>
    <dbReference type="NCBI Taxonomy" id="3032591"/>
    <lineage>
        <taxon>Bacteria</taxon>
        <taxon>Pseudomonadati</taxon>
        <taxon>Pseudomonadota</taxon>
        <taxon>Alphaproteobacteria</taxon>
        <taxon>Rhodospirillales</taxon>
        <taxon>Rhodovibrionaceae</taxon>
        <taxon>Aquibaculum</taxon>
    </lineage>
</organism>
<keyword evidence="5 8" id="KW-0812">Transmembrane</keyword>
<dbReference type="PANTHER" id="PTHR21716:SF53">
    <property type="entry name" value="PERMEASE PERM-RELATED"/>
    <property type="match status" value="1"/>
</dbReference>
<name>A0ABT5YQL7_9PROT</name>
<dbReference type="RefSeq" id="WP_275823958.1">
    <property type="nucleotide sequence ID" value="NZ_JARHUD010000010.1"/>
</dbReference>
<feature type="transmembrane region" description="Helical" evidence="8">
    <location>
        <begin position="241"/>
        <end position="262"/>
    </location>
</feature>
<feature type="transmembrane region" description="Helical" evidence="8">
    <location>
        <begin position="298"/>
        <end position="316"/>
    </location>
</feature>
<evidence type="ECO:0000256" key="6">
    <source>
        <dbReference type="ARBA" id="ARBA00022989"/>
    </source>
</evidence>
<feature type="transmembrane region" description="Helical" evidence="8">
    <location>
        <begin position="268"/>
        <end position="286"/>
    </location>
</feature>
<dbReference type="Pfam" id="PF01594">
    <property type="entry name" value="AI-2E_transport"/>
    <property type="match status" value="1"/>
</dbReference>
<reference evidence="9 10" key="1">
    <citation type="submission" date="2023-03" db="EMBL/GenBank/DDBJ databases">
        <title>Fodinicurvata sp. CAU 1616 isolated from sea sendiment.</title>
        <authorList>
            <person name="Kim W."/>
        </authorList>
    </citation>
    <scope>NUCLEOTIDE SEQUENCE [LARGE SCALE GENOMIC DNA]</scope>
    <source>
        <strain evidence="9 10">CAU 1616</strain>
    </source>
</reference>
<dbReference type="EMBL" id="JARHUD010000010">
    <property type="protein sequence ID" value="MDF2097177.1"/>
    <property type="molecule type" value="Genomic_DNA"/>
</dbReference>
<keyword evidence="6 8" id="KW-1133">Transmembrane helix</keyword>
<dbReference type="PANTHER" id="PTHR21716">
    <property type="entry name" value="TRANSMEMBRANE PROTEIN"/>
    <property type="match status" value="1"/>
</dbReference>
<comment type="similarity">
    <text evidence="2">Belongs to the autoinducer-2 exporter (AI-2E) (TC 2.A.86) family.</text>
</comment>